<proteinExistence type="predicted"/>
<dbReference type="EMBL" id="AVOT02007435">
    <property type="protein sequence ID" value="MBW0483919.1"/>
    <property type="molecule type" value="Genomic_DNA"/>
</dbReference>
<organism evidence="2 3">
    <name type="scientific">Austropuccinia psidii MF-1</name>
    <dbReference type="NCBI Taxonomy" id="1389203"/>
    <lineage>
        <taxon>Eukaryota</taxon>
        <taxon>Fungi</taxon>
        <taxon>Dikarya</taxon>
        <taxon>Basidiomycota</taxon>
        <taxon>Pucciniomycotina</taxon>
        <taxon>Pucciniomycetes</taxon>
        <taxon>Pucciniales</taxon>
        <taxon>Sphaerophragmiaceae</taxon>
        <taxon>Austropuccinia</taxon>
    </lineage>
</organism>
<keyword evidence="3" id="KW-1185">Reference proteome</keyword>
<dbReference type="AlphaFoldDB" id="A0A9Q3CH31"/>
<reference evidence="2" key="1">
    <citation type="submission" date="2021-03" db="EMBL/GenBank/DDBJ databases">
        <title>Draft genome sequence of rust myrtle Austropuccinia psidii MF-1, a brazilian biotype.</title>
        <authorList>
            <person name="Quecine M.C."/>
            <person name="Pachon D.M.R."/>
            <person name="Bonatelli M.L."/>
            <person name="Correr F.H."/>
            <person name="Franceschini L.M."/>
            <person name="Leite T.F."/>
            <person name="Margarido G.R.A."/>
            <person name="Almeida C.A."/>
            <person name="Ferrarezi J.A."/>
            <person name="Labate C.A."/>
        </authorList>
    </citation>
    <scope>NUCLEOTIDE SEQUENCE</scope>
    <source>
        <strain evidence="2">MF-1</strain>
    </source>
</reference>
<protein>
    <submittedName>
        <fullName evidence="2">Uncharacterized protein</fullName>
    </submittedName>
</protein>
<evidence type="ECO:0000313" key="3">
    <source>
        <dbReference type="Proteomes" id="UP000765509"/>
    </source>
</evidence>
<gene>
    <name evidence="2" type="ORF">O181_023634</name>
</gene>
<sequence length="208" mass="22643">MAALTSMMAPGVLFPSQYTSDSSISSLGRSCHQLTCGVLPLPTSVIGMDAQSDSSDDHYSTHNEYNLRHETASASWDTRANQSVAQDRKQQRKRSDVTNTATLISVGTAELLAYMGQLTNEDYKLFDGYLGLKQASIEDSNDEGPLGSVVLHTTIKNVHHSLGHKYKKGCSRALNQQTLETQDKSGDVAYLVDQAFKPKGIEADQAKS</sequence>
<dbReference type="Proteomes" id="UP000765509">
    <property type="component" value="Unassembled WGS sequence"/>
</dbReference>
<accession>A0A9Q3CH31</accession>
<feature type="compositionally biased region" description="Polar residues" evidence="1">
    <location>
        <begin position="72"/>
        <end position="85"/>
    </location>
</feature>
<name>A0A9Q3CH31_9BASI</name>
<evidence type="ECO:0000313" key="2">
    <source>
        <dbReference type="EMBL" id="MBW0483919.1"/>
    </source>
</evidence>
<feature type="region of interest" description="Disordered" evidence="1">
    <location>
        <begin position="70"/>
        <end position="96"/>
    </location>
</feature>
<comment type="caution">
    <text evidence="2">The sequence shown here is derived from an EMBL/GenBank/DDBJ whole genome shotgun (WGS) entry which is preliminary data.</text>
</comment>
<evidence type="ECO:0000256" key="1">
    <source>
        <dbReference type="SAM" id="MobiDB-lite"/>
    </source>
</evidence>
<feature type="compositionally biased region" description="Basic and acidic residues" evidence="1">
    <location>
        <begin position="86"/>
        <end position="96"/>
    </location>
</feature>